<feature type="transmembrane region" description="Helical" evidence="1">
    <location>
        <begin position="159"/>
        <end position="178"/>
    </location>
</feature>
<reference evidence="2" key="1">
    <citation type="submission" date="2020-10" db="EMBL/GenBank/DDBJ databases">
        <authorList>
            <person name="Han B."/>
            <person name="Lu T."/>
            <person name="Zhao Q."/>
            <person name="Huang X."/>
            <person name="Zhao Y."/>
        </authorList>
    </citation>
    <scope>NUCLEOTIDE SEQUENCE</scope>
</reference>
<evidence type="ECO:0000313" key="3">
    <source>
        <dbReference type="Proteomes" id="UP000604825"/>
    </source>
</evidence>
<protein>
    <submittedName>
        <fullName evidence="2">Uncharacterized protein</fullName>
    </submittedName>
</protein>
<feature type="transmembrane region" description="Helical" evidence="1">
    <location>
        <begin position="105"/>
        <end position="127"/>
    </location>
</feature>
<keyword evidence="1" id="KW-1133">Transmembrane helix</keyword>
<name>A0A811SES2_9POAL</name>
<dbReference type="AlphaFoldDB" id="A0A811SES2"/>
<keyword evidence="1" id="KW-0812">Transmembrane</keyword>
<keyword evidence="3" id="KW-1185">Reference proteome</keyword>
<dbReference type="Proteomes" id="UP000604825">
    <property type="component" value="Unassembled WGS sequence"/>
</dbReference>
<comment type="caution">
    <text evidence="2">The sequence shown here is derived from an EMBL/GenBank/DDBJ whole genome shotgun (WGS) entry which is preliminary data.</text>
</comment>
<sequence length="179" mass="18294">MSAVELTNLLDPLPGASTTVAAQAPPLHSGVRDLLLLASAAGFSVSVTFIYRHVLHQDVGNRRLPEIVSFMSCVCAGVLQFFLFVRAPGGADVDQGEQARALGLAALRVLPAAATVTFFLGTMLIVAAHIRAGGEGGGGAVAVAGEEPIQAPLRLLSRMALAAAAGLVCLMAIAVYGAY</sequence>
<dbReference type="EMBL" id="CAJGYO010000019">
    <property type="protein sequence ID" value="CAD6339922.1"/>
    <property type="molecule type" value="Genomic_DNA"/>
</dbReference>
<proteinExistence type="predicted"/>
<feature type="transmembrane region" description="Helical" evidence="1">
    <location>
        <begin position="34"/>
        <end position="55"/>
    </location>
</feature>
<evidence type="ECO:0000313" key="2">
    <source>
        <dbReference type="EMBL" id="CAD6339922.1"/>
    </source>
</evidence>
<evidence type="ECO:0000256" key="1">
    <source>
        <dbReference type="SAM" id="Phobius"/>
    </source>
</evidence>
<feature type="transmembrane region" description="Helical" evidence="1">
    <location>
        <begin position="67"/>
        <end position="85"/>
    </location>
</feature>
<keyword evidence="1" id="KW-0472">Membrane</keyword>
<gene>
    <name evidence="2" type="ORF">NCGR_LOCUS64020</name>
</gene>
<dbReference type="OrthoDB" id="693562at2759"/>
<organism evidence="2 3">
    <name type="scientific">Miscanthus lutarioriparius</name>
    <dbReference type="NCBI Taxonomy" id="422564"/>
    <lineage>
        <taxon>Eukaryota</taxon>
        <taxon>Viridiplantae</taxon>
        <taxon>Streptophyta</taxon>
        <taxon>Embryophyta</taxon>
        <taxon>Tracheophyta</taxon>
        <taxon>Spermatophyta</taxon>
        <taxon>Magnoliopsida</taxon>
        <taxon>Liliopsida</taxon>
        <taxon>Poales</taxon>
        <taxon>Poaceae</taxon>
        <taxon>PACMAD clade</taxon>
        <taxon>Panicoideae</taxon>
        <taxon>Andropogonodae</taxon>
        <taxon>Andropogoneae</taxon>
        <taxon>Saccharinae</taxon>
        <taxon>Miscanthus</taxon>
    </lineage>
</organism>
<accession>A0A811SES2</accession>